<evidence type="ECO:0000256" key="3">
    <source>
        <dbReference type="ARBA" id="ARBA00022499"/>
    </source>
</evidence>
<evidence type="ECO:0000256" key="15">
    <source>
        <dbReference type="SAM" id="MobiDB-lite"/>
    </source>
</evidence>
<dbReference type="GO" id="GO:0000981">
    <property type="term" value="F:DNA-binding transcription factor activity, RNA polymerase II-specific"/>
    <property type="evidence" value="ECO:0007669"/>
    <property type="project" value="TreeGrafter"/>
</dbReference>
<organism evidence="17 18">
    <name type="scientific">Acinonyx jubatus</name>
    <name type="common">Cheetah</name>
    <dbReference type="NCBI Taxonomy" id="32536"/>
    <lineage>
        <taxon>Eukaryota</taxon>
        <taxon>Metazoa</taxon>
        <taxon>Chordata</taxon>
        <taxon>Craniata</taxon>
        <taxon>Vertebrata</taxon>
        <taxon>Euteleostomi</taxon>
        <taxon>Mammalia</taxon>
        <taxon>Eutheria</taxon>
        <taxon>Laurasiatheria</taxon>
        <taxon>Carnivora</taxon>
        <taxon>Feliformia</taxon>
        <taxon>Felidae</taxon>
        <taxon>Felinae</taxon>
        <taxon>Acinonyx</taxon>
    </lineage>
</organism>
<evidence type="ECO:0000256" key="2">
    <source>
        <dbReference type="ARBA" id="ARBA00005562"/>
    </source>
</evidence>
<accession>A0A6J1YZA5</accession>
<dbReference type="PROSITE" id="PS50061">
    <property type="entry name" value="ETS_DOMAIN_3"/>
    <property type="match status" value="1"/>
</dbReference>
<keyword evidence="3" id="KW-1017">Isopeptide bond</keyword>
<comment type="similarity">
    <text evidence="2 14">Belongs to the ETS family.</text>
</comment>
<evidence type="ECO:0000313" key="19">
    <source>
        <dbReference type="RefSeq" id="XP_026909805.1"/>
    </source>
</evidence>
<dbReference type="Gene3D" id="1.10.10.10">
    <property type="entry name" value="Winged helix-like DNA-binding domain superfamily/Winged helix DNA-binding domain"/>
    <property type="match status" value="1"/>
</dbReference>
<dbReference type="PROSITE" id="PS00345">
    <property type="entry name" value="ETS_DOMAIN_1"/>
    <property type="match status" value="1"/>
</dbReference>
<dbReference type="KEGG" id="aju:106972898"/>
<dbReference type="PANTHER" id="PTHR11849:SF178">
    <property type="entry name" value="ETS DOMAIN-CONTAINING PROTEIN ELK-1"/>
    <property type="match status" value="1"/>
</dbReference>
<evidence type="ECO:0000256" key="10">
    <source>
        <dbReference type="ARBA" id="ARBA00023242"/>
    </source>
</evidence>
<dbReference type="InterPro" id="IPR036390">
    <property type="entry name" value="WH_DNA-bd_sf"/>
</dbReference>
<dbReference type="GO" id="GO:0005634">
    <property type="term" value="C:nucleus"/>
    <property type="evidence" value="ECO:0007669"/>
    <property type="project" value="UniProtKB-SubCell"/>
</dbReference>
<reference evidence="17" key="2">
    <citation type="submission" date="2025-05" db="UniProtKB">
        <authorList>
            <consortium name="RefSeq"/>
        </authorList>
    </citation>
    <scope>NUCLEOTIDE SEQUENCE [LARGE SCALE GENOMIC DNA]</scope>
</reference>
<comment type="subcellular location">
    <subcellularLocation>
        <location evidence="1 14">Nucleus</location>
    </subcellularLocation>
</comment>
<feature type="domain" description="ETS" evidence="16">
    <location>
        <begin position="5"/>
        <end position="86"/>
    </location>
</feature>
<feature type="region of interest" description="Disordered" evidence="15">
    <location>
        <begin position="225"/>
        <end position="252"/>
    </location>
</feature>
<evidence type="ECO:0000256" key="1">
    <source>
        <dbReference type="ARBA" id="ARBA00004123"/>
    </source>
</evidence>
<dbReference type="InterPro" id="IPR036388">
    <property type="entry name" value="WH-like_DNA-bd_sf"/>
</dbReference>
<keyword evidence="10 14" id="KW-0539">Nucleus</keyword>
<dbReference type="CTD" id="2002"/>
<evidence type="ECO:0000256" key="7">
    <source>
        <dbReference type="ARBA" id="ARBA00023125"/>
    </source>
</evidence>
<evidence type="ECO:0000256" key="11">
    <source>
        <dbReference type="ARBA" id="ARBA00055801"/>
    </source>
</evidence>
<evidence type="ECO:0000313" key="17">
    <source>
        <dbReference type="Proteomes" id="UP001652583"/>
    </source>
</evidence>
<dbReference type="PANTHER" id="PTHR11849">
    <property type="entry name" value="ETS"/>
    <property type="match status" value="1"/>
</dbReference>
<feature type="region of interest" description="Disordered" evidence="15">
    <location>
        <begin position="121"/>
        <end position="143"/>
    </location>
</feature>
<comment type="subunit">
    <text evidence="12">Interacts in its sumoylated form with PIAS2/PIASX which enhances its transcriptional activator activity. Interacts with MAD2L2; the interaction is direct and promotes phosphorylation by the kinases MAPK8 and/or MAPK9. Interacts with POU1F1.</text>
</comment>
<evidence type="ECO:0000256" key="14">
    <source>
        <dbReference type="RuleBase" id="RU004019"/>
    </source>
</evidence>
<evidence type="ECO:0000256" key="8">
    <source>
        <dbReference type="ARBA" id="ARBA00023163"/>
    </source>
</evidence>
<dbReference type="Pfam" id="PF00178">
    <property type="entry name" value="Ets"/>
    <property type="match status" value="1"/>
</dbReference>
<dbReference type="GO" id="GO:0043565">
    <property type="term" value="F:sequence-specific DNA binding"/>
    <property type="evidence" value="ECO:0007669"/>
    <property type="project" value="InterPro"/>
</dbReference>
<evidence type="ECO:0000256" key="13">
    <source>
        <dbReference type="ARBA" id="ARBA00070355"/>
    </source>
</evidence>
<evidence type="ECO:0000256" key="5">
    <source>
        <dbReference type="ARBA" id="ARBA00022843"/>
    </source>
</evidence>
<protein>
    <recommendedName>
        <fullName evidence="13">ETS domain-containing protein Elk-1</fullName>
    </recommendedName>
</protein>
<gene>
    <name evidence="18 19" type="primary">ELK1</name>
</gene>
<keyword evidence="5" id="KW-0832">Ubl conjugation</keyword>
<feature type="compositionally biased region" description="Low complexity" evidence="15">
    <location>
        <begin position="185"/>
        <end position="205"/>
    </location>
</feature>
<dbReference type="SMART" id="SM00413">
    <property type="entry name" value="ETS"/>
    <property type="match status" value="1"/>
</dbReference>
<sequence>MDPSVTLWQFLLQLLREQGNGHIISWTSRDGGEFKLVDAEEVARLWGLRKNKTNMNYDKLSRALRYYYDKNIIRKVSGQKFVYKFVSYPEVARCSTEDCPPQPEVSITSTVANVAPTAVHTVPGDTASGKPGTPKGAGMAGPGGLVRSSRNEYMRSGLYSTFTIQSLQPQPPPHSRPASVLSNTAPAGAAVPPSGSRSTSPSPLEACLEAEEAGLPLQVILTPPEAQNPKSEEMNVDPGLGRPLPPEVKVDGPKEEVEATVGGEAGFVQEAAKAGPEVPPAEGGPARLPAVVMETTAQVGGLAASTASNTEIAQPQKGRKPRDLELPLSPSLLGGPGPERTPGSGTGSGLQAPGPALTPSLLPTHTLTPVLLTPSSLPPSIHFWSTLSPIAPRSPAKLSFQFPSSGSAQVHIPSISVDGLSTPVVLSPGPQKP</sequence>
<keyword evidence="9" id="KW-0325">Glycoprotein</keyword>
<feature type="region of interest" description="Disordered" evidence="15">
    <location>
        <begin position="165"/>
        <end position="205"/>
    </location>
</feature>
<keyword evidence="8" id="KW-0804">Transcription</keyword>
<evidence type="ECO:0000256" key="9">
    <source>
        <dbReference type="ARBA" id="ARBA00023180"/>
    </source>
</evidence>
<dbReference type="GO" id="GO:0045893">
    <property type="term" value="P:positive regulation of DNA-templated transcription"/>
    <property type="evidence" value="ECO:0007669"/>
    <property type="project" value="UniProtKB-ARBA"/>
</dbReference>
<dbReference type="GeneID" id="106972898"/>
<comment type="function">
    <text evidence="11">Transcription factor that binds to purine-rich DNA sequences. Forms a ternary complex with SRF and the ETS and SRF motifs of the serum response element (SRE) on the promoter region of immediate early genes such as FOS and IER2. Induces target gene transcription upon JNK and MAPK-signaling pathways stimulation.</text>
</comment>
<evidence type="ECO:0000256" key="4">
    <source>
        <dbReference type="ARBA" id="ARBA00022553"/>
    </source>
</evidence>
<dbReference type="SUPFAM" id="SSF46785">
    <property type="entry name" value="Winged helix' DNA-binding domain"/>
    <property type="match status" value="1"/>
</dbReference>
<dbReference type="PRINTS" id="PR00454">
    <property type="entry name" value="ETSDOMAIN"/>
</dbReference>
<keyword evidence="7 14" id="KW-0238">DNA-binding</keyword>
<evidence type="ECO:0000259" key="16">
    <source>
        <dbReference type="PROSITE" id="PS50061"/>
    </source>
</evidence>
<reference evidence="18 19" key="1">
    <citation type="submission" date="2025-04" db="UniProtKB">
        <authorList>
            <consortium name="RefSeq"/>
        </authorList>
    </citation>
    <scope>IDENTIFICATION</scope>
    <source>
        <tissue evidence="18 19">Blood</tissue>
    </source>
</reference>
<dbReference type="InterPro" id="IPR000418">
    <property type="entry name" value="Ets_dom"/>
</dbReference>
<dbReference type="RefSeq" id="XP_026909805.1">
    <property type="nucleotide sequence ID" value="XM_027054004.1"/>
</dbReference>
<dbReference type="RefSeq" id="XP_026909804.1">
    <property type="nucleotide sequence ID" value="XM_027054003.1"/>
</dbReference>
<proteinExistence type="inferred from homology"/>
<dbReference type="FunFam" id="1.10.10.10:FF:000365">
    <property type="entry name" value="ETS domain-containing protein Elk-1 isoform a"/>
    <property type="match status" value="1"/>
</dbReference>
<dbReference type="InterPro" id="IPR046328">
    <property type="entry name" value="ETS_fam"/>
</dbReference>
<evidence type="ECO:0000256" key="6">
    <source>
        <dbReference type="ARBA" id="ARBA00023015"/>
    </source>
</evidence>
<name>A0A6J1YZA5_ACIJB</name>
<keyword evidence="17" id="KW-1185">Reference proteome</keyword>
<dbReference type="AlphaFoldDB" id="A0A6J1YZA5"/>
<evidence type="ECO:0000256" key="12">
    <source>
        <dbReference type="ARBA" id="ARBA00062030"/>
    </source>
</evidence>
<keyword evidence="4" id="KW-0597">Phosphoprotein</keyword>
<dbReference type="Proteomes" id="UP001652583">
    <property type="component" value="Chromosome X"/>
</dbReference>
<keyword evidence="6" id="KW-0805">Transcription regulation</keyword>
<dbReference type="GO" id="GO:0030154">
    <property type="term" value="P:cell differentiation"/>
    <property type="evidence" value="ECO:0007669"/>
    <property type="project" value="TreeGrafter"/>
</dbReference>
<feature type="region of interest" description="Disordered" evidence="15">
    <location>
        <begin position="302"/>
        <end position="358"/>
    </location>
</feature>
<dbReference type="PROSITE" id="PS00346">
    <property type="entry name" value="ETS_DOMAIN_2"/>
    <property type="match status" value="1"/>
</dbReference>
<evidence type="ECO:0000313" key="18">
    <source>
        <dbReference type="RefSeq" id="XP_026909804.1"/>
    </source>
</evidence>